<dbReference type="Proteomes" id="UP000521676">
    <property type="component" value="Unassembled WGS sequence"/>
</dbReference>
<dbReference type="PANTHER" id="PTHR11274">
    <property type="entry name" value="RAD25/XP-B DNA REPAIR HELICASE"/>
    <property type="match status" value="1"/>
</dbReference>
<gene>
    <name evidence="7" type="ORF">HXX08_13850</name>
    <name evidence="8" type="ORF">OZ401_004867</name>
</gene>
<dbReference type="InterPro" id="IPR014001">
    <property type="entry name" value="Helicase_ATP-bd"/>
</dbReference>
<dbReference type="SMART" id="SM00487">
    <property type="entry name" value="DEXDc"/>
    <property type="match status" value="1"/>
</dbReference>
<dbReference type="GO" id="GO:0004386">
    <property type="term" value="F:helicase activity"/>
    <property type="evidence" value="ECO:0007669"/>
    <property type="project" value="UniProtKB-KW"/>
</dbReference>
<dbReference type="PANTHER" id="PTHR11274:SF0">
    <property type="entry name" value="GENERAL TRANSCRIPTION AND DNA REPAIR FACTOR IIH HELICASE SUBUNIT XPB"/>
    <property type="match status" value="1"/>
</dbReference>
<keyword evidence="1" id="KW-0547">Nucleotide-binding</keyword>
<evidence type="ECO:0000259" key="5">
    <source>
        <dbReference type="PROSITE" id="PS51192"/>
    </source>
</evidence>
<evidence type="ECO:0000256" key="4">
    <source>
        <dbReference type="ARBA" id="ARBA00022840"/>
    </source>
</evidence>
<name>A0A8T7M4D3_9CHLR</name>
<dbReference type="InterPro" id="IPR001650">
    <property type="entry name" value="Helicase_C-like"/>
</dbReference>
<dbReference type="Pfam" id="PF04851">
    <property type="entry name" value="ResIII"/>
    <property type="match status" value="1"/>
</dbReference>
<dbReference type="SMART" id="SM00490">
    <property type="entry name" value="HELICc"/>
    <property type="match status" value="1"/>
</dbReference>
<dbReference type="InterPro" id="IPR006935">
    <property type="entry name" value="Helicase/UvrB_N"/>
</dbReference>
<dbReference type="GO" id="GO:0003677">
    <property type="term" value="F:DNA binding"/>
    <property type="evidence" value="ECO:0007669"/>
    <property type="project" value="InterPro"/>
</dbReference>
<dbReference type="RefSeq" id="WP_341471945.1">
    <property type="nucleotide sequence ID" value="NZ_CP128401.1"/>
</dbReference>
<dbReference type="Proteomes" id="UP001431572">
    <property type="component" value="Plasmid unnamed1"/>
</dbReference>
<dbReference type="CDD" id="cd17926">
    <property type="entry name" value="DEXHc_RE"/>
    <property type="match status" value="1"/>
</dbReference>
<reference evidence="8" key="2">
    <citation type="journal article" date="2024" name="Nature">
        <title>Anoxygenic phototroph of the Chloroflexota uses a type I reaction centre.</title>
        <authorList>
            <person name="Tsuji J.M."/>
            <person name="Shaw N.A."/>
            <person name="Nagashima S."/>
            <person name="Venkiteswaran J.J."/>
            <person name="Schiff S.L."/>
            <person name="Watanabe T."/>
            <person name="Fukui M."/>
            <person name="Hanada S."/>
            <person name="Tank M."/>
            <person name="Neufeld J.D."/>
        </authorList>
    </citation>
    <scope>NUCLEOTIDE SEQUENCE</scope>
    <source>
        <strain evidence="8">L227-S17</strain>
        <plasmid evidence="8 10">unnamed1</plasmid>
    </source>
</reference>
<evidence type="ECO:0000313" key="9">
    <source>
        <dbReference type="Proteomes" id="UP000521676"/>
    </source>
</evidence>
<evidence type="ECO:0000256" key="1">
    <source>
        <dbReference type="ARBA" id="ARBA00022741"/>
    </source>
</evidence>
<evidence type="ECO:0000256" key="3">
    <source>
        <dbReference type="ARBA" id="ARBA00022806"/>
    </source>
</evidence>
<dbReference type="SUPFAM" id="SSF52540">
    <property type="entry name" value="P-loop containing nucleoside triphosphate hydrolases"/>
    <property type="match status" value="1"/>
</dbReference>
<dbReference type="Pfam" id="PF00271">
    <property type="entry name" value="Helicase_C"/>
    <property type="match status" value="1"/>
</dbReference>
<reference evidence="7 9" key="1">
    <citation type="submission" date="2020-06" db="EMBL/GenBank/DDBJ databases">
        <title>Anoxygenic phototrophic Chloroflexota member uses a Type I reaction center.</title>
        <authorList>
            <person name="Tsuji J.M."/>
            <person name="Shaw N.A."/>
            <person name="Nagashima S."/>
            <person name="Venkiteswaran J."/>
            <person name="Schiff S.L."/>
            <person name="Hanada S."/>
            <person name="Tank M."/>
            <person name="Neufeld J.D."/>
        </authorList>
    </citation>
    <scope>NUCLEOTIDE SEQUENCE [LARGE SCALE GENOMIC DNA]</scope>
    <source>
        <strain evidence="7">L227-S17</strain>
    </source>
</reference>
<dbReference type="PROSITE" id="PS51194">
    <property type="entry name" value="HELICASE_CTER"/>
    <property type="match status" value="1"/>
</dbReference>
<keyword evidence="3 7" id="KW-0347">Helicase</keyword>
<proteinExistence type="predicted"/>
<keyword evidence="10" id="KW-1185">Reference proteome</keyword>
<sequence length="572" mass="66117">MVADGILTFRLALPRNKLDQGDFHDKFGIFTDVEGNEISFNGSYNDSFQGTRNYESIKVFCSWESAYTAFVKADIERFERLWNNFDPNVKVFDLPEAARQQIIRLQTYERPYTKPAWLDGKKISELTSPYEYQTRRPALPEQTSLREYQLEAIKAWFEHGSCGILEMATGTGKTITALAAAIRLYERETRLLIIISCPFTHLVTQWEEVVKQFGFNTFLAFGTTSTWVNKLADKVLNFATGYINNLVVLTTHDTFSNPRFGSIFQEKHLPYLVIVDEVHDIGAPKRRQGLISEYKYRLGLSATPRRWLDEEGTDTIFEYFGETVFEFDLAKAIPKYLTPYEYYPYFVELSSEELAEYEKMTQKITKRSRASDESKNDEILKLYFILRQKIVVNARNKFTCLEEILGSLQNYDHTLVYCSPEQIDQVQYILNTNGIVQSRFTGEESLQERKVLLESFDKGRHEILVAMKCLDQGVDVPSTRTAVIMASSGNPKEFIQRRGRVLRKYEGKEKAIIYDIIVVPTLTGKLNLNAFELERKILKKELQRYDEFAGLALNRISALNKAGPVKRKYLIK</sequence>
<geneLocation type="plasmid" evidence="8 10">
    <name>unnamed1</name>
</geneLocation>
<feature type="domain" description="Helicase C-terminal" evidence="6">
    <location>
        <begin position="378"/>
        <end position="543"/>
    </location>
</feature>
<dbReference type="InterPro" id="IPR027417">
    <property type="entry name" value="P-loop_NTPase"/>
</dbReference>
<keyword evidence="2" id="KW-0378">Hydrolase</keyword>
<evidence type="ECO:0000259" key="6">
    <source>
        <dbReference type="PROSITE" id="PS51194"/>
    </source>
</evidence>
<dbReference type="PROSITE" id="PS51192">
    <property type="entry name" value="HELICASE_ATP_BIND_1"/>
    <property type="match status" value="1"/>
</dbReference>
<accession>A0A8T7M4D3</accession>
<dbReference type="EMBL" id="CP128401">
    <property type="protein sequence ID" value="WJW70063.1"/>
    <property type="molecule type" value="Genomic_DNA"/>
</dbReference>
<keyword evidence="8" id="KW-0614">Plasmid</keyword>
<evidence type="ECO:0000313" key="10">
    <source>
        <dbReference type="Proteomes" id="UP001431572"/>
    </source>
</evidence>
<dbReference type="AlphaFoldDB" id="A0A8T7M4D3"/>
<dbReference type="GO" id="GO:0016787">
    <property type="term" value="F:hydrolase activity"/>
    <property type="evidence" value="ECO:0007669"/>
    <property type="project" value="UniProtKB-KW"/>
</dbReference>
<evidence type="ECO:0000313" key="7">
    <source>
        <dbReference type="EMBL" id="NWJ46940.1"/>
    </source>
</evidence>
<evidence type="ECO:0000313" key="8">
    <source>
        <dbReference type="EMBL" id="WJW70063.1"/>
    </source>
</evidence>
<dbReference type="GO" id="GO:0005524">
    <property type="term" value="F:ATP binding"/>
    <property type="evidence" value="ECO:0007669"/>
    <property type="project" value="UniProtKB-KW"/>
</dbReference>
<keyword evidence="4" id="KW-0067">ATP-binding</keyword>
<dbReference type="InterPro" id="IPR050615">
    <property type="entry name" value="ATP-dep_DNA_Helicase"/>
</dbReference>
<evidence type="ECO:0000256" key="2">
    <source>
        <dbReference type="ARBA" id="ARBA00022801"/>
    </source>
</evidence>
<dbReference type="Gene3D" id="3.40.50.300">
    <property type="entry name" value="P-loop containing nucleotide triphosphate hydrolases"/>
    <property type="match status" value="2"/>
</dbReference>
<feature type="domain" description="Helicase ATP-binding" evidence="5">
    <location>
        <begin position="154"/>
        <end position="322"/>
    </location>
</feature>
<organism evidence="7 9">
    <name type="scientific">Candidatus Chlorohelix allophototropha</name>
    <dbReference type="NCBI Taxonomy" id="3003348"/>
    <lineage>
        <taxon>Bacteria</taxon>
        <taxon>Bacillati</taxon>
        <taxon>Chloroflexota</taxon>
        <taxon>Chloroflexia</taxon>
        <taxon>Candidatus Chloroheliales</taxon>
        <taxon>Candidatus Chloroheliaceae</taxon>
        <taxon>Candidatus Chlorohelix</taxon>
    </lineage>
</organism>
<dbReference type="EMBL" id="JACATZ010000001">
    <property type="protein sequence ID" value="NWJ46940.1"/>
    <property type="molecule type" value="Genomic_DNA"/>
</dbReference>
<protein>
    <submittedName>
        <fullName evidence="7">DEAD/DEAH box helicase family protein</fullName>
    </submittedName>
</protein>